<reference evidence="1 2" key="1">
    <citation type="submission" date="2024-09" db="EMBL/GenBank/DDBJ databases">
        <authorList>
            <person name="Sun Q."/>
            <person name="Mori K."/>
        </authorList>
    </citation>
    <scope>NUCLEOTIDE SEQUENCE [LARGE SCALE GENOMIC DNA]</scope>
    <source>
        <strain evidence="1 2">JCM 3028</strain>
    </source>
</reference>
<accession>A0ABV5TLQ6</accession>
<comment type="caution">
    <text evidence="1">The sequence shown here is derived from an EMBL/GenBank/DDBJ whole genome shotgun (WGS) entry which is preliminary data.</text>
</comment>
<organism evidence="1 2">
    <name type="scientific">Streptosporangium vulgare</name>
    <dbReference type="NCBI Taxonomy" id="46190"/>
    <lineage>
        <taxon>Bacteria</taxon>
        <taxon>Bacillati</taxon>
        <taxon>Actinomycetota</taxon>
        <taxon>Actinomycetes</taxon>
        <taxon>Streptosporangiales</taxon>
        <taxon>Streptosporangiaceae</taxon>
        <taxon>Streptosporangium</taxon>
    </lineage>
</organism>
<dbReference type="EMBL" id="JBHMBS010000019">
    <property type="protein sequence ID" value="MFB9679952.1"/>
    <property type="molecule type" value="Genomic_DNA"/>
</dbReference>
<dbReference type="Proteomes" id="UP001589610">
    <property type="component" value="Unassembled WGS sequence"/>
</dbReference>
<name>A0ABV5TLQ6_9ACTN</name>
<protein>
    <recommendedName>
        <fullName evidence="3">HEAT repeat domain-containing protein</fullName>
    </recommendedName>
</protein>
<dbReference type="RefSeq" id="WP_386161143.1">
    <property type="nucleotide sequence ID" value="NZ_JBHMBS010000019.1"/>
</dbReference>
<gene>
    <name evidence="1" type="ORF">ACFFRH_31100</name>
</gene>
<proteinExistence type="predicted"/>
<evidence type="ECO:0008006" key="3">
    <source>
        <dbReference type="Google" id="ProtNLM"/>
    </source>
</evidence>
<keyword evidence="2" id="KW-1185">Reference proteome</keyword>
<evidence type="ECO:0000313" key="2">
    <source>
        <dbReference type="Proteomes" id="UP001589610"/>
    </source>
</evidence>
<sequence>MNPGTWKLGDDPLGDHPTFLAHALAMSLRYGPGPWPEDAYRLPDDQPRPTGDEPFITSVVMDGIQSHHFGVKPDDDAVIEIADLLGRLVTDDPAHDDLLRLHDRLGTVSALGIADGLVDQIRRRRLPRDRIGAVGRHLAEYGTRRDAVKIGLVLLGACGDERDRELLLLLGTLEELTLYAVVALQRTQPDRRRATYELARRVRDWGRVHAVERLKGCDDPQIKDWLLREGFRNGIMNEYLAHLAATTGDLYSALLEPDVDDALLDGAADILAALALGGPAEDMGDYADAVPAMHRLADLLVGGRATLGRLDAALRILAFLREPGDDSPWPSDMIARLRHRYEELVAQPRWNDLVLECLADPHHADFSHAMWAADKLNLPVVPQIIARLKIDPLDEFAWRHAIGLATAEEAGQLVHLAGRLLPLTDLADIADGPGDHLGLGEEYRPDRALESVVSGLESFPGIGLALIEVALRNRVTRIRRAALTALTTWPASAVPDEARNLVRRAASVEPHEETRTEMIDFLRRHP</sequence>
<evidence type="ECO:0000313" key="1">
    <source>
        <dbReference type="EMBL" id="MFB9679952.1"/>
    </source>
</evidence>